<keyword evidence="3" id="KW-1185">Reference proteome</keyword>
<protein>
    <submittedName>
        <fullName evidence="2">Uncharacterized protein</fullName>
    </submittedName>
</protein>
<gene>
    <name evidence="2" type="ORF">BJX63DRAFT_354602</name>
</gene>
<dbReference type="EMBL" id="JBFXLT010000088">
    <property type="protein sequence ID" value="KAL2809455.1"/>
    <property type="molecule type" value="Genomic_DNA"/>
</dbReference>
<organism evidence="2 3">
    <name type="scientific">Aspergillus granulosus</name>
    <dbReference type="NCBI Taxonomy" id="176169"/>
    <lineage>
        <taxon>Eukaryota</taxon>
        <taxon>Fungi</taxon>
        <taxon>Dikarya</taxon>
        <taxon>Ascomycota</taxon>
        <taxon>Pezizomycotina</taxon>
        <taxon>Eurotiomycetes</taxon>
        <taxon>Eurotiomycetidae</taxon>
        <taxon>Eurotiales</taxon>
        <taxon>Aspergillaceae</taxon>
        <taxon>Aspergillus</taxon>
        <taxon>Aspergillus subgen. Nidulantes</taxon>
    </lineage>
</organism>
<comment type="caution">
    <text evidence="2">The sequence shown here is derived from an EMBL/GenBank/DDBJ whole genome shotgun (WGS) entry which is preliminary data.</text>
</comment>
<feature type="region of interest" description="Disordered" evidence="1">
    <location>
        <begin position="128"/>
        <end position="164"/>
    </location>
</feature>
<proteinExistence type="predicted"/>
<dbReference type="Proteomes" id="UP001610334">
    <property type="component" value="Unassembled WGS sequence"/>
</dbReference>
<accession>A0ABR4H1X9</accession>
<feature type="compositionally biased region" description="Basic and acidic residues" evidence="1">
    <location>
        <begin position="145"/>
        <end position="154"/>
    </location>
</feature>
<name>A0ABR4H1X9_9EURO</name>
<evidence type="ECO:0000256" key="1">
    <source>
        <dbReference type="SAM" id="MobiDB-lite"/>
    </source>
</evidence>
<sequence>MNRADSEAACPHLQLQGFVESFQHRPVADPLHASWSKSKKSLTKPVWSAPLFCFWPLSSLLLVQKNPSCKSAWALSTFFTYVRTVTCGTNCHSPKYVNNKRGKTMVQYARRWIGAAQRAFVPRQHHGFSAVSSCPAGAPSSKYGGMDERPRSGEFDSNLIRTEQ</sequence>
<evidence type="ECO:0000313" key="3">
    <source>
        <dbReference type="Proteomes" id="UP001610334"/>
    </source>
</evidence>
<reference evidence="2 3" key="1">
    <citation type="submission" date="2024-07" db="EMBL/GenBank/DDBJ databases">
        <title>Section-level genome sequencing and comparative genomics of Aspergillus sections Usti and Cavernicolus.</title>
        <authorList>
            <consortium name="Lawrence Berkeley National Laboratory"/>
            <person name="Nybo J.L."/>
            <person name="Vesth T.C."/>
            <person name="Theobald S."/>
            <person name="Frisvad J.C."/>
            <person name="Larsen T.O."/>
            <person name="Kjaerboelling I."/>
            <person name="Rothschild-Mancinelli K."/>
            <person name="Lyhne E.K."/>
            <person name="Kogle M.E."/>
            <person name="Barry K."/>
            <person name="Clum A."/>
            <person name="Na H."/>
            <person name="Ledsgaard L."/>
            <person name="Lin J."/>
            <person name="Lipzen A."/>
            <person name="Kuo A."/>
            <person name="Riley R."/>
            <person name="Mondo S."/>
            <person name="Labutti K."/>
            <person name="Haridas S."/>
            <person name="Pangalinan J."/>
            <person name="Salamov A.A."/>
            <person name="Simmons B.A."/>
            <person name="Magnuson J.K."/>
            <person name="Chen J."/>
            <person name="Drula E."/>
            <person name="Henrissat B."/>
            <person name="Wiebenga A."/>
            <person name="Lubbers R.J."/>
            <person name="Gomes A.C."/>
            <person name="Makela M.R."/>
            <person name="Stajich J."/>
            <person name="Grigoriev I.V."/>
            <person name="Mortensen U.H."/>
            <person name="De Vries R.P."/>
            <person name="Baker S.E."/>
            <person name="Andersen M.R."/>
        </authorList>
    </citation>
    <scope>NUCLEOTIDE SEQUENCE [LARGE SCALE GENOMIC DNA]</scope>
    <source>
        <strain evidence="2 3">CBS 588.65</strain>
    </source>
</reference>
<evidence type="ECO:0000313" key="2">
    <source>
        <dbReference type="EMBL" id="KAL2809455.1"/>
    </source>
</evidence>